<accession>A0ABC8RBI0</accession>
<name>A0ABC8RBI0_9AQUA</name>
<dbReference type="Pfam" id="PF07145">
    <property type="entry name" value="PAM2"/>
    <property type="match status" value="1"/>
</dbReference>
<evidence type="ECO:0000256" key="1">
    <source>
        <dbReference type="SAM" id="MobiDB-lite"/>
    </source>
</evidence>
<dbReference type="InterPro" id="IPR009818">
    <property type="entry name" value="PAM2_motif"/>
</dbReference>
<keyword evidence="3" id="KW-1185">Reference proteome</keyword>
<feature type="compositionally biased region" description="Polar residues" evidence="1">
    <location>
        <begin position="8"/>
        <end position="63"/>
    </location>
</feature>
<dbReference type="AlphaFoldDB" id="A0ABC8RBI0"/>
<evidence type="ECO:0000313" key="3">
    <source>
        <dbReference type="Proteomes" id="UP001642360"/>
    </source>
</evidence>
<proteinExistence type="predicted"/>
<comment type="caution">
    <text evidence="2">The sequence shown here is derived from an EMBL/GenBank/DDBJ whole genome shotgun (WGS) entry which is preliminary data.</text>
</comment>
<evidence type="ECO:0008006" key="4">
    <source>
        <dbReference type="Google" id="ProtNLM"/>
    </source>
</evidence>
<feature type="compositionally biased region" description="Acidic residues" evidence="1">
    <location>
        <begin position="104"/>
        <end position="113"/>
    </location>
</feature>
<sequence>MAVVENVAGSSNGTDSNVPNGTDQSKSNNTSPLLKSNDQNIHVNQQQQQKISPPTTVQANGPTVNNKAHQMSAIQQRYSINGNGMEDHHRHRVKRGVDFRGNGGDDDDNDDGGEGFNREMRDLAEMLSKLNPMAEEFVPPSLVNHHGLVPQSGGQFGYNTNNFVVHANSGLAYGNSTRLVFL</sequence>
<feature type="region of interest" description="Disordered" evidence="1">
    <location>
        <begin position="1"/>
        <end position="63"/>
    </location>
</feature>
<reference evidence="2 3" key="1">
    <citation type="submission" date="2024-02" db="EMBL/GenBank/DDBJ databases">
        <authorList>
            <person name="Vignale AGUSTIN F."/>
            <person name="Sosa J E."/>
            <person name="Modenutti C."/>
        </authorList>
    </citation>
    <scope>NUCLEOTIDE SEQUENCE [LARGE SCALE GENOMIC DNA]</scope>
</reference>
<protein>
    <recommendedName>
        <fullName evidence="4">Ataxin-2 C-terminal domain-containing protein</fullName>
    </recommendedName>
</protein>
<dbReference type="Proteomes" id="UP001642360">
    <property type="component" value="Unassembled WGS sequence"/>
</dbReference>
<dbReference type="EMBL" id="CAUOFW020001152">
    <property type="protein sequence ID" value="CAK9141587.1"/>
    <property type="molecule type" value="Genomic_DNA"/>
</dbReference>
<gene>
    <name evidence="2" type="ORF">ILEXP_LOCUS9180</name>
</gene>
<feature type="region of interest" description="Disordered" evidence="1">
    <location>
        <begin position="96"/>
        <end position="117"/>
    </location>
</feature>
<evidence type="ECO:0000313" key="2">
    <source>
        <dbReference type="EMBL" id="CAK9141587.1"/>
    </source>
</evidence>
<organism evidence="2 3">
    <name type="scientific">Ilex paraguariensis</name>
    <name type="common">yerba mate</name>
    <dbReference type="NCBI Taxonomy" id="185542"/>
    <lineage>
        <taxon>Eukaryota</taxon>
        <taxon>Viridiplantae</taxon>
        <taxon>Streptophyta</taxon>
        <taxon>Embryophyta</taxon>
        <taxon>Tracheophyta</taxon>
        <taxon>Spermatophyta</taxon>
        <taxon>Magnoliopsida</taxon>
        <taxon>eudicotyledons</taxon>
        <taxon>Gunneridae</taxon>
        <taxon>Pentapetalae</taxon>
        <taxon>asterids</taxon>
        <taxon>campanulids</taxon>
        <taxon>Aquifoliales</taxon>
        <taxon>Aquifoliaceae</taxon>
        <taxon>Ilex</taxon>
    </lineage>
</organism>